<gene>
    <name evidence="6" type="ORF">STCU_06902</name>
</gene>
<dbReference type="EMBL" id="ATMH01006902">
    <property type="protein sequence ID" value="EPY24991.1"/>
    <property type="molecule type" value="Genomic_DNA"/>
</dbReference>
<evidence type="ECO:0000256" key="4">
    <source>
        <dbReference type="ARBA" id="ARBA00023136"/>
    </source>
</evidence>
<name>S9VDB3_9TRYP</name>
<feature type="transmembrane region" description="Helical" evidence="5">
    <location>
        <begin position="199"/>
        <end position="218"/>
    </location>
</feature>
<evidence type="ECO:0000256" key="3">
    <source>
        <dbReference type="ARBA" id="ARBA00022989"/>
    </source>
</evidence>
<feature type="transmembrane region" description="Helical" evidence="5">
    <location>
        <begin position="238"/>
        <end position="257"/>
    </location>
</feature>
<feature type="transmembrane region" description="Helical" evidence="5">
    <location>
        <begin position="300"/>
        <end position="321"/>
    </location>
</feature>
<feature type="transmembrane region" description="Helical" evidence="5">
    <location>
        <begin position="341"/>
        <end position="362"/>
    </location>
</feature>
<evidence type="ECO:0000256" key="2">
    <source>
        <dbReference type="ARBA" id="ARBA00022692"/>
    </source>
</evidence>
<keyword evidence="3 5" id="KW-1133">Transmembrane helix</keyword>
<proteinExistence type="predicted"/>
<evidence type="ECO:0000256" key="5">
    <source>
        <dbReference type="SAM" id="Phobius"/>
    </source>
</evidence>
<accession>S9VDB3</accession>
<dbReference type="Proteomes" id="UP000015354">
    <property type="component" value="Unassembled WGS sequence"/>
</dbReference>
<evidence type="ECO:0008006" key="8">
    <source>
        <dbReference type="Google" id="ProtNLM"/>
    </source>
</evidence>
<evidence type="ECO:0000313" key="6">
    <source>
        <dbReference type="EMBL" id="EPY24991.1"/>
    </source>
</evidence>
<evidence type="ECO:0000256" key="1">
    <source>
        <dbReference type="ARBA" id="ARBA00004141"/>
    </source>
</evidence>
<keyword evidence="2 5" id="KW-0812">Transmembrane</keyword>
<dbReference type="PANTHER" id="PTHR21576">
    <property type="entry name" value="UNCHARACTERIZED NODULIN-LIKE PROTEIN"/>
    <property type="match status" value="1"/>
</dbReference>
<comment type="subcellular location">
    <subcellularLocation>
        <location evidence="1">Membrane</location>
        <topology evidence="1">Multi-pass membrane protein</topology>
    </subcellularLocation>
</comment>
<dbReference type="AlphaFoldDB" id="S9VDB3"/>
<dbReference type="SUPFAM" id="SSF103473">
    <property type="entry name" value="MFS general substrate transporter"/>
    <property type="match status" value="1"/>
</dbReference>
<evidence type="ECO:0000313" key="7">
    <source>
        <dbReference type="Proteomes" id="UP000015354"/>
    </source>
</evidence>
<organism evidence="6 7">
    <name type="scientific">Strigomonas culicis</name>
    <dbReference type="NCBI Taxonomy" id="28005"/>
    <lineage>
        <taxon>Eukaryota</taxon>
        <taxon>Discoba</taxon>
        <taxon>Euglenozoa</taxon>
        <taxon>Kinetoplastea</taxon>
        <taxon>Metakinetoplastina</taxon>
        <taxon>Trypanosomatida</taxon>
        <taxon>Trypanosomatidae</taxon>
        <taxon>Strigomonadinae</taxon>
        <taxon>Strigomonas</taxon>
    </lineage>
</organism>
<comment type="caution">
    <text evidence="6">The sequence shown here is derived from an EMBL/GenBank/DDBJ whole genome shotgun (WGS) entry which is preliminary data.</text>
</comment>
<feature type="transmembrane region" description="Helical" evidence="5">
    <location>
        <begin position="36"/>
        <end position="56"/>
    </location>
</feature>
<dbReference type="OrthoDB" id="410267at2759"/>
<keyword evidence="7" id="KW-1185">Reference proteome</keyword>
<protein>
    <recommendedName>
        <fullName evidence="8">Nodulin-like domain-containing protein</fullName>
    </recommendedName>
</protein>
<dbReference type="InterPro" id="IPR036259">
    <property type="entry name" value="MFS_trans_sf"/>
</dbReference>
<dbReference type="PANTHER" id="PTHR21576:SF157">
    <property type="entry name" value="NODULIN-LIKE DOMAIN-CONTAINING PROTEIN"/>
    <property type="match status" value="1"/>
</dbReference>
<reference evidence="6 7" key="1">
    <citation type="journal article" date="2013" name="PLoS ONE">
        <title>Predicting the Proteins of Angomonas deanei, Strigomonas culicis and Their Respective Endosymbionts Reveals New Aspects of the Trypanosomatidae Family.</title>
        <authorList>
            <person name="Motta M.C."/>
            <person name="Martins A.C."/>
            <person name="de Souza S.S."/>
            <person name="Catta-Preta C.M."/>
            <person name="Silva R."/>
            <person name="Klein C.C."/>
            <person name="de Almeida L.G."/>
            <person name="de Lima Cunha O."/>
            <person name="Ciapina L.P."/>
            <person name="Brocchi M."/>
            <person name="Colabardini A.C."/>
            <person name="de Araujo Lima B."/>
            <person name="Machado C.R."/>
            <person name="de Almeida Soares C.M."/>
            <person name="Probst C.M."/>
            <person name="de Menezes C.B."/>
            <person name="Thompson C.E."/>
            <person name="Bartholomeu D.C."/>
            <person name="Gradia D.F."/>
            <person name="Pavoni D.P."/>
            <person name="Grisard E.C."/>
            <person name="Fantinatti-Garboggini F."/>
            <person name="Marchini F.K."/>
            <person name="Rodrigues-Luiz G.F."/>
            <person name="Wagner G."/>
            <person name="Goldman G.H."/>
            <person name="Fietto J.L."/>
            <person name="Elias M.C."/>
            <person name="Goldman M.H."/>
            <person name="Sagot M.F."/>
            <person name="Pereira M."/>
            <person name="Stoco P.H."/>
            <person name="de Mendonca-Neto R.P."/>
            <person name="Teixeira S.M."/>
            <person name="Maciel T.E."/>
            <person name="de Oliveira Mendes T.A."/>
            <person name="Urmenyi T.P."/>
            <person name="de Souza W."/>
            <person name="Schenkman S."/>
            <person name="de Vasconcelos A.T."/>
        </authorList>
    </citation>
    <scope>NUCLEOTIDE SEQUENCE [LARGE SCALE GENOMIC DNA]</scope>
</reference>
<feature type="transmembrane region" description="Helical" evidence="5">
    <location>
        <begin position="263"/>
        <end position="288"/>
    </location>
</feature>
<keyword evidence="4 5" id="KW-0472">Membrane</keyword>
<dbReference type="GO" id="GO:0016020">
    <property type="term" value="C:membrane"/>
    <property type="evidence" value="ECO:0007669"/>
    <property type="project" value="UniProtKB-SubCell"/>
</dbReference>
<sequence>MWRFYYGVGIIVVLVVYLPLTSALVAFLGLSLHQRTAIAIGAIVLTCMLLGMALPLSWLDRRTTTKTEVTLAAEALVAERRRHSAESDGKEGAVAVGNVEVAEPISDGIEATHSNSSVDAAAQQGTAVPVASPLMLEIATDVDYIAPQYQTSFWQNLCTLQLWSILWTMFCGVGAEFVIIFNARFLYGALNGAAPDDTVGALLTVINGVGSAVGRLAMSYFEVWTQNKKAEDRMPITISFFVPTWCIIISIVLFLVLPGRWLLLAFTVASLGNGFCASVTILALRTIYAKDPAKHYNFGYNALWIAAILLNRVLFGEYYAVQADKLGVKVCYSRVCVQTPLIVMLALNVTAFVSNVYLHIVYSRFSRRVLDERAAVKRQCLQQAAAATEEQEVKL</sequence>
<feature type="transmembrane region" description="Helical" evidence="5">
    <location>
        <begin position="165"/>
        <end position="187"/>
    </location>
</feature>
<feature type="transmembrane region" description="Helical" evidence="5">
    <location>
        <begin position="7"/>
        <end position="30"/>
    </location>
</feature>